<evidence type="ECO:0000259" key="3">
    <source>
        <dbReference type="Pfam" id="PF03972"/>
    </source>
</evidence>
<evidence type="ECO:0000256" key="1">
    <source>
        <dbReference type="ARBA" id="ARBA00006174"/>
    </source>
</evidence>
<organism evidence="5 6">
    <name type="scientific">Diaporthe australafricana</name>
    <dbReference type="NCBI Taxonomy" id="127596"/>
    <lineage>
        <taxon>Eukaryota</taxon>
        <taxon>Fungi</taxon>
        <taxon>Dikarya</taxon>
        <taxon>Ascomycota</taxon>
        <taxon>Pezizomycotina</taxon>
        <taxon>Sordariomycetes</taxon>
        <taxon>Sordariomycetidae</taxon>
        <taxon>Diaporthales</taxon>
        <taxon>Diaporthaceae</taxon>
        <taxon>Diaporthe</taxon>
    </lineage>
</organism>
<accession>A0ABR3W061</accession>
<feature type="domain" description="MmgE/PrpD C-terminal" evidence="4">
    <location>
        <begin position="295"/>
        <end position="464"/>
    </location>
</feature>
<dbReference type="Gene3D" id="1.10.4100.10">
    <property type="entry name" value="2-methylcitrate dehydratase PrpD"/>
    <property type="match status" value="1"/>
</dbReference>
<protein>
    <recommendedName>
        <fullName evidence="7">MmgE/PrpD family protein</fullName>
    </recommendedName>
</protein>
<dbReference type="InterPro" id="IPR036148">
    <property type="entry name" value="MmgE/PrpD_sf"/>
</dbReference>
<evidence type="ECO:0000313" key="5">
    <source>
        <dbReference type="EMBL" id="KAL1849873.1"/>
    </source>
</evidence>
<evidence type="ECO:0008006" key="7">
    <source>
        <dbReference type="Google" id="ProtNLM"/>
    </source>
</evidence>
<dbReference type="Pfam" id="PF03972">
    <property type="entry name" value="MmgE_PrpD_N"/>
    <property type="match status" value="1"/>
</dbReference>
<comment type="similarity">
    <text evidence="1">Belongs to the PrpD family.</text>
</comment>
<dbReference type="InterPro" id="IPR045336">
    <property type="entry name" value="MmgE_PrpD_N"/>
</dbReference>
<dbReference type="InterPro" id="IPR045337">
    <property type="entry name" value="MmgE_PrpD_C"/>
</dbReference>
<dbReference type="InterPro" id="IPR005656">
    <property type="entry name" value="MmgE_PrpD"/>
</dbReference>
<dbReference type="EMBL" id="JAWRVE010000194">
    <property type="protein sequence ID" value="KAL1849873.1"/>
    <property type="molecule type" value="Genomic_DNA"/>
</dbReference>
<dbReference type="InterPro" id="IPR042188">
    <property type="entry name" value="MmgE/PrpD_sf_2"/>
</dbReference>
<proteinExistence type="inferred from homology"/>
<comment type="caution">
    <text evidence="5">The sequence shown here is derived from an EMBL/GenBank/DDBJ whole genome shotgun (WGS) entry which is preliminary data.</text>
</comment>
<sequence>MASEQLPKTSVPENGDKSDASLARSPTKAFANFASSLSPSSVPHEVTETLKKLVLDYIGVALGAVSYADSTPAFLAALEKLSVGESGRSTIFGRGSTFTQSTASLLNGALAHSLDFDDTYAPGTLHPGVTVITAALAQAENMPDLAPGRLLTALAVGYETVCRISKAAGMGGYAKGFHNTSTCGIFGAVAAISNLRGLSPGQVADAFGLALSKAAGSMQYLENGSWNKRLHAGFAAADALLCVNLAEAGVVGAAQAIEGKDGFLNSYAEGADVSALAVEDLGARWELVETAVKPFPACRMTHGQIEMAAEFGRVARSEGKEVVKMVVGLPKPCWGLVGVPLPNKIHPETVVDAQFSSYYQTATSYLYGLDLGWAVYEKRDDPAVRELCSKITAEVDESLKSFESTLSVEWGDGTKVREVCLLPIGEKERHIEWDGVKAKFQRLLVPVHGEEKAEKVAALIANLEEVNVKDLMGILGQH</sequence>
<dbReference type="PANTHER" id="PTHR16943:SF8">
    <property type="entry name" value="2-METHYLCITRATE DEHYDRATASE"/>
    <property type="match status" value="1"/>
</dbReference>
<dbReference type="InterPro" id="IPR042183">
    <property type="entry name" value="MmgE/PrpD_sf_1"/>
</dbReference>
<keyword evidence="6" id="KW-1185">Reference proteome</keyword>
<evidence type="ECO:0000313" key="6">
    <source>
        <dbReference type="Proteomes" id="UP001583177"/>
    </source>
</evidence>
<feature type="domain" description="MmgE/PrpD N-terminal" evidence="3">
    <location>
        <begin position="29"/>
        <end position="274"/>
    </location>
</feature>
<dbReference type="Pfam" id="PF19305">
    <property type="entry name" value="MmgE_PrpD_C"/>
    <property type="match status" value="1"/>
</dbReference>
<evidence type="ECO:0000259" key="4">
    <source>
        <dbReference type="Pfam" id="PF19305"/>
    </source>
</evidence>
<dbReference type="PANTHER" id="PTHR16943">
    <property type="entry name" value="2-METHYLCITRATE DEHYDRATASE-RELATED"/>
    <property type="match status" value="1"/>
</dbReference>
<gene>
    <name evidence="5" type="ORF">Daus18300_013130</name>
</gene>
<reference evidence="5 6" key="1">
    <citation type="journal article" date="2024" name="IMA Fungus">
        <title>IMA Genome - F19 : A genome assembly and annotation guide to empower mycologists, including annotated draft genome sequences of Ceratocystis pirilliformis, Diaporthe australafricana, Fusarium ophioides, Paecilomyces lecythidis, and Sporothrix stenoceras.</title>
        <authorList>
            <person name="Aylward J."/>
            <person name="Wilson A.M."/>
            <person name="Visagie C.M."/>
            <person name="Spraker J."/>
            <person name="Barnes I."/>
            <person name="Buitendag C."/>
            <person name="Ceriani C."/>
            <person name="Del Mar Angel L."/>
            <person name="du Plessis D."/>
            <person name="Fuchs T."/>
            <person name="Gasser K."/>
            <person name="Kramer D."/>
            <person name="Li W."/>
            <person name="Munsamy K."/>
            <person name="Piso A."/>
            <person name="Price J.L."/>
            <person name="Sonnekus B."/>
            <person name="Thomas C."/>
            <person name="van der Nest A."/>
            <person name="van Dijk A."/>
            <person name="van Heerden A."/>
            <person name="van Vuuren N."/>
            <person name="Yilmaz N."/>
            <person name="Duong T.A."/>
            <person name="van der Merwe N.A."/>
            <person name="Wingfield M.J."/>
            <person name="Wingfield B.D."/>
        </authorList>
    </citation>
    <scope>NUCLEOTIDE SEQUENCE [LARGE SCALE GENOMIC DNA]</scope>
    <source>
        <strain evidence="5 6">CMW 18300</strain>
    </source>
</reference>
<feature type="region of interest" description="Disordered" evidence="2">
    <location>
        <begin position="1"/>
        <end position="23"/>
    </location>
</feature>
<dbReference type="SUPFAM" id="SSF103378">
    <property type="entry name" value="2-methylcitrate dehydratase PrpD"/>
    <property type="match status" value="1"/>
</dbReference>
<dbReference type="Proteomes" id="UP001583177">
    <property type="component" value="Unassembled WGS sequence"/>
</dbReference>
<dbReference type="Gene3D" id="3.30.1330.120">
    <property type="entry name" value="2-methylcitrate dehydratase PrpD"/>
    <property type="match status" value="1"/>
</dbReference>
<feature type="compositionally biased region" description="Polar residues" evidence="2">
    <location>
        <begin position="1"/>
        <end position="12"/>
    </location>
</feature>
<name>A0ABR3W061_9PEZI</name>
<evidence type="ECO:0000256" key="2">
    <source>
        <dbReference type="SAM" id="MobiDB-lite"/>
    </source>
</evidence>